<organism evidence="1 2">
    <name type="scientific">Paenibacillus germinis</name>
    <dbReference type="NCBI Taxonomy" id="2654979"/>
    <lineage>
        <taxon>Bacteria</taxon>
        <taxon>Bacillati</taxon>
        <taxon>Bacillota</taxon>
        <taxon>Bacilli</taxon>
        <taxon>Bacillales</taxon>
        <taxon>Paenibacillaceae</taxon>
        <taxon>Paenibacillus</taxon>
    </lineage>
</organism>
<sequence>MSRMIQAYFHTENQAEDAKVLLLKYSPEILEVGRLPDGFNGTGRVLLPFVDGVGTGGETNLNNGVGIVGLMPTVETHSSEAYRDEDEDALHYVLSAKVSDADYPAVVDLLRRNHAHMEKID</sequence>
<accession>A0ABX1Z011</accession>
<evidence type="ECO:0000313" key="1">
    <source>
        <dbReference type="EMBL" id="NOU86576.1"/>
    </source>
</evidence>
<dbReference type="Proteomes" id="UP000658690">
    <property type="component" value="Unassembled WGS sequence"/>
</dbReference>
<dbReference type="EMBL" id="WHOC01000069">
    <property type="protein sequence ID" value="NOU86576.1"/>
    <property type="molecule type" value="Genomic_DNA"/>
</dbReference>
<evidence type="ECO:0000313" key="2">
    <source>
        <dbReference type="Proteomes" id="UP000658690"/>
    </source>
</evidence>
<protein>
    <submittedName>
        <fullName evidence="1">Uncharacterized protein</fullName>
    </submittedName>
</protein>
<gene>
    <name evidence="1" type="ORF">GC102_12445</name>
</gene>
<proteinExistence type="predicted"/>
<keyword evidence="2" id="KW-1185">Reference proteome</keyword>
<name>A0ABX1Z011_9BACL</name>
<dbReference type="RefSeq" id="WP_171689850.1">
    <property type="nucleotide sequence ID" value="NZ_WHOC01000069.1"/>
</dbReference>
<reference evidence="1 2" key="1">
    <citation type="submission" date="2019-10" db="EMBL/GenBank/DDBJ databases">
        <title>Description of Paenibacillus choica sp. nov.</title>
        <authorList>
            <person name="Carlier A."/>
            <person name="Qi S."/>
        </authorList>
    </citation>
    <scope>NUCLEOTIDE SEQUENCE [LARGE SCALE GENOMIC DNA]</scope>
    <source>
        <strain evidence="1 2">LMG 31460</strain>
    </source>
</reference>
<comment type="caution">
    <text evidence="1">The sequence shown here is derived from an EMBL/GenBank/DDBJ whole genome shotgun (WGS) entry which is preliminary data.</text>
</comment>